<evidence type="ECO:0000256" key="5">
    <source>
        <dbReference type="ARBA" id="ARBA00023316"/>
    </source>
</evidence>
<dbReference type="PANTHER" id="PTHR30582:SF33">
    <property type="entry name" value="EXPORTED PROTEIN"/>
    <property type="match status" value="1"/>
</dbReference>
<dbReference type="SUPFAM" id="SSF141523">
    <property type="entry name" value="L,D-transpeptidase catalytic domain-like"/>
    <property type="match status" value="1"/>
</dbReference>
<accession>A0ABN3Q1Z1</accession>
<keyword evidence="4 6" id="KW-0573">Peptidoglycan synthesis</keyword>
<evidence type="ECO:0000313" key="10">
    <source>
        <dbReference type="Proteomes" id="UP001501447"/>
    </source>
</evidence>
<organism evidence="9 10">
    <name type="scientific">Streptomyces axinellae</name>
    <dbReference type="NCBI Taxonomy" id="552788"/>
    <lineage>
        <taxon>Bacteria</taxon>
        <taxon>Bacillati</taxon>
        <taxon>Actinomycetota</taxon>
        <taxon>Actinomycetes</taxon>
        <taxon>Kitasatosporales</taxon>
        <taxon>Streptomycetaceae</taxon>
        <taxon>Streptomyces</taxon>
    </lineage>
</organism>
<sequence>MCGAQVNPGNAALARVIRWERACMPVTPFAPFARAACMPAAALLLLLGLVEAAPAGAAAPPSAAPAPAPAPDPRPVPYDSLVPGIPVPSGNPHSRDTPDQGAYPPLSEAERRESATKRNPGAEQVDPGPGVEYVPPGEARTGKEEDEQLVCSDSTGPYQAKVEEYLRLPVDGRQSPADCDAIQKFQQKENIQPANGFAGPVTFRASYASFAAHHPGRLLADRHCPSTGRRVACLDLTNQIMWVREGSRVVYPAVPIRTGMRGYATRTGTFSVQRRIRDEWSRLYHQPMPFSQYFSGGQAMHGTYKNIYSPPGSYGCVNLRYGDAERLWSMLRIGSGVRIWGSKPRA</sequence>
<feature type="active site" description="Nucleophile" evidence="6">
    <location>
        <position position="316"/>
    </location>
</feature>
<reference evidence="9 10" key="1">
    <citation type="journal article" date="2019" name="Int. J. Syst. Evol. Microbiol.">
        <title>The Global Catalogue of Microorganisms (GCM) 10K type strain sequencing project: providing services to taxonomists for standard genome sequencing and annotation.</title>
        <authorList>
            <consortium name="The Broad Institute Genomics Platform"/>
            <consortium name="The Broad Institute Genome Sequencing Center for Infectious Disease"/>
            <person name="Wu L."/>
            <person name="Ma J."/>
        </authorList>
    </citation>
    <scope>NUCLEOTIDE SEQUENCE [LARGE SCALE GENOMIC DNA]</scope>
    <source>
        <strain evidence="9 10">JCM 16373</strain>
    </source>
</reference>
<evidence type="ECO:0000256" key="7">
    <source>
        <dbReference type="SAM" id="MobiDB-lite"/>
    </source>
</evidence>
<feature type="active site" description="Proton donor/acceptor" evidence="6">
    <location>
        <position position="301"/>
    </location>
</feature>
<dbReference type="Pfam" id="PF03734">
    <property type="entry name" value="YkuD"/>
    <property type="match status" value="1"/>
</dbReference>
<gene>
    <name evidence="9" type="ORF">GCM10009863_22030</name>
</gene>
<feature type="region of interest" description="Disordered" evidence="7">
    <location>
        <begin position="57"/>
        <end position="156"/>
    </location>
</feature>
<evidence type="ECO:0000259" key="8">
    <source>
        <dbReference type="PROSITE" id="PS52029"/>
    </source>
</evidence>
<keyword evidence="10" id="KW-1185">Reference proteome</keyword>
<dbReference type="InterPro" id="IPR005490">
    <property type="entry name" value="LD_TPept_cat_dom"/>
</dbReference>
<protein>
    <recommendedName>
        <fullName evidence="8">L,D-TPase catalytic domain-containing protein</fullName>
    </recommendedName>
</protein>
<name>A0ABN3Q1Z1_9ACTN</name>
<feature type="compositionally biased region" description="Pro residues" evidence="7">
    <location>
        <begin position="62"/>
        <end position="76"/>
    </location>
</feature>
<dbReference type="EMBL" id="BAAARJ010000006">
    <property type="protein sequence ID" value="GAA2608214.1"/>
    <property type="molecule type" value="Genomic_DNA"/>
</dbReference>
<dbReference type="PROSITE" id="PS52029">
    <property type="entry name" value="LD_TPASE"/>
    <property type="match status" value="1"/>
</dbReference>
<evidence type="ECO:0000256" key="6">
    <source>
        <dbReference type="PROSITE-ProRule" id="PRU01373"/>
    </source>
</evidence>
<proteinExistence type="predicted"/>
<dbReference type="Gene3D" id="2.40.440.10">
    <property type="entry name" value="L,D-transpeptidase catalytic domain-like"/>
    <property type="match status" value="1"/>
</dbReference>
<dbReference type="Proteomes" id="UP001501447">
    <property type="component" value="Unassembled WGS sequence"/>
</dbReference>
<keyword evidence="3 6" id="KW-0133">Cell shape</keyword>
<comment type="caution">
    <text evidence="9">The sequence shown here is derived from an EMBL/GenBank/DDBJ whole genome shotgun (WGS) entry which is preliminary data.</text>
</comment>
<evidence type="ECO:0000256" key="2">
    <source>
        <dbReference type="ARBA" id="ARBA00022679"/>
    </source>
</evidence>
<evidence type="ECO:0000313" key="9">
    <source>
        <dbReference type="EMBL" id="GAA2608214.1"/>
    </source>
</evidence>
<evidence type="ECO:0000256" key="4">
    <source>
        <dbReference type="ARBA" id="ARBA00022984"/>
    </source>
</evidence>
<keyword evidence="2" id="KW-0808">Transferase</keyword>
<evidence type="ECO:0000256" key="3">
    <source>
        <dbReference type="ARBA" id="ARBA00022960"/>
    </source>
</evidence>
<evidence type="ECO:0000256" key="1">
    <source>
        <dbReference type="ARBA" id="ARBA00004752"/>
    </source>
</evidence>
<feature type="compositionally biased region" description="Low complexity" evidence="7">
    <location>
        <begin position="127"/>
        <end position="138"/>
    </location>
</feature>
<dbReference type="CDD" id="cd16913">
    <property type="entry name" value="YkuD_like"/>
    <property type="match status" value="1"/>
</dbReference>
<feature type="domain" description="L,D-TPase catalytic" evidence="8">
    <location>
        <begin position="230"/>
        <end position="340"/>
    </location>
</feature>
<dbReference type="InterPro" id="IPR038063">
    <property type="entry name" value="Transpep_catalytic_dom"/>
</dbReference>
<dbReference type="InterPro" id="IPR050979">
    <property type="entry name" value="LD-transpeptidase"/>
</dbReference>
<comment type="pathway">
    <text evidence="1 6">Cell wall biogenesis; peptidoglycan biosynthesis.</text>
</comment>
<keyword evidence="5 6" id="KW-0961">Cell wall biogenesis/degradation</keyword>
<dbReference type="PANTHER" id="PTHR30582">
    <property type="entry name" value="L,D-TRANSPEPTIDASE"/>
    <property type="match status" value="1"/>
</dbReference>